<dbReference type="Pfam" id="PF13649">
    <property type="entry name" value="Methyltransf_25"/>
    <property type="match status" value="1"/>
</dbReference>
<keyword evidence="3" id="KW-0489">Methyltransferase</keyword>
<dbReference type="GO" id="GO:0008168">
    <property type="term" value="F:methyltransferase activity"/>
    <property type="evidence" value="ECO:0007669"/>
    <property type="project" value="UniProtKB-KW"/>
</dbReference>
<feature type="domain" description="Methyltransferase" evidence="2">
    <location>
        <begin position="57"/>
        <end position="157"/>
    </location>
</feature>
<dbReference type="EMBL" id="FMUI01000013">
    <property type="protein sequence ID" value="SCX58842.1"/>
    <property type="molecule type" value="Genomic_DNA"/>
</dbReference>
<protein>
    <submittedName>
        <fullName evidence="3">Methyltransferase domain-containing protein</fullName>
    </submittedName>
</protein>
<proteinExistence type="predicted"/>
<evidence type="ECO:0000313" key="3">
    <source>
        <dbReference type="EMBL" id="SCX58842.1"/>
    </source>
</evidence>
<organism evidence="3 4">
    <name type="scientific">Kosakonia sacchari</name>
    <dbReference type="NCBI Taxonomy" id="1158459"/>
    <lineage>
        <taxon>Bacteria</taxon>
        <taxon>Pseudomonadati</taxon>
        <taxon>Pseudomonadota</taxon>
        <taxon>Gammaproteobacteria</taxon>
        <taxon>Enterobacterales</taxon>
        <taxon>Enterobacteriaceae</taxon>
        <taxon>Kosakonia</taxon>
    </lineage>
</organism>
<dbReference type="Proteomes" id="UP000183569">
    <property type="component" value="Unassembled WGS sequence"/>
</dbReference>
<dbReference type="SUPFAM" id="SSF53335">
    <property type="entry name" value="S-adenosyl-L-methionine-dependent methyltransferases"/>
    <property type="match status" value="1"/>
</dbReference>
<dbReference type="InterPro" id="IPR041698">
    <property type="entry name" value="Methyltransf_25"/>
</dbReference>
<dbReference type="InterPro" id="IPR029063">
    <property type="entry name" value="SAM-dependent_MTases_sf"/>
</dbReference>
<dbReference type="GO" id="GO:0032259">
    <property type="term" value="P:methylation"/>
    <property type="evidence" value="ECO:0007669"/>
    <property type="project" value="UniProtKB-KW"/>
</dbReference>
<evidence type="ECO:0000313" key="4">
    <source>
        <dbReference type="Proteomes" id="UP000183569"/>
    </source>
</evidence>
<name>A0A1G4YZG3_9ENTR</name>
<feature type="region of interest" description="Disordered" evidence="1">
    <location>
        <begin position="1"/>
        <end position="23"/>
    </location>
</feature>
<keyword evidence="3" id="KW-0808">Transferase</keyword>
<dbReference type="Gene3D" id="3.40.50.150">
    <property type="entry name" value="Vaccinia Virus protein VP39"/>
    <property type="match status" value="1"/>
</dbReference>
<evidence type="ECO:0000256" key="1">
    <source>
        <dbReference type="SAM" id="MobiDB-lite"/>
    </source>
</evidence>
<dbReference type="AlphaFoldDB" id="A0A1G4YZG3"/>
<gene>
    <name evidence="3" type="ORF">SAMN02927897_03696</name>
</gene>
<dbReference type="CDD" id="cd02440">
    <property type="entry name" value="AdoMet_MTases"/>
    <property type="match status" value="1"/>
</dbReference>
<dbReference type="GeneID" id="23843345"/>
<comment type="caution">
    <text evidence="3">The sequence shown here is derived from an EMBL/GenBank/DDBJ whole genome shotgun (WGS) entry which is preliminary data.</text>
</comment>
<accession>A0A1G4YZG3</accession>
<dbReference type="RefSeq" id="WP_017459498.1">
    <property type="nucleotide sequence ID" value="NZ_FMUI01000013.1"/>
</dbReference>
<reference evidence="3 4" key="1">
    <citation type="submission" date="2016-10" db="EMBL/GenBank/DDBJ databases">
        <authorList>
            <person name="Varghese N."/>
            <person name="Submissions S."/>
        </authorList>
    </citation>
    <scope>NUCLEOTIDE SEQUENCE [LARGE SCALE GENOMIC DNA]</scope>
    <source>
        <strain evidence="3 4">CGMCC 1.12102</strain>
    </source>
</reference>
<sequence>MDIFASNKHSQQNKSKWEELHKKSADERVRTTPSYAIKRIYESLEYIQTHSTTVNTLEIGCGFARNLHYLITHGFSDNYVGIDQTDIAISKSKELLSDYQQKGIVQLIKANAAGELPFPDAHFDCIFDIMSAITFIPDEAVRVAYFNNVVRLLKPGGAYFFLAVSSQAVFNDKVVDATLDEPGLFKRKFDNMIEKAYSADELKCYLAGLSVCCLDVVSEHTRAFGDEKFERENGFWFGCFTKAI</sequence>
<evidence type="ECO:0000259" key="2">
    <source>
        <dbReference type="Pfam" id="PF13649"/>
    </source>
</evidence>